<dbReference type="InterPro" id="IPR034596">
    <property type="entry name" value="Ribosomal_mL52"/>
</dbReference>
<keyword evidence="3" id="KW-0689">Ribosomal protein</keyword>
<dbReference type="Proteomes" id="UP000694843">
    <property type="component" value="Unplaced"/>
</dbReference>
<feature type="compositionally biased region" description="Basic and acidic residues" evidence="1">
    <location>
        <begin position="121"/>
        <end position="130"/>
    </location>
</feature>
<dbReference type="CTD" id="122704"/>
<evidence type="ECO:0000313" key="2">
    <source>
        <dbReference type="Proteomes" id="UP000694843"/>
    </source>
</evidence>
<organism evidence="2 3">
    <name type="scientific">Hyalella azteca</name>
    <name type="common">Amphipod</name>
    <dbReference type="NCBI Taxonomy" id="294128"/>
    <lineage>
        <taxon>Eukaryota</taxon>
        <taxon>Metazoa</taxon>
        <taxon>Ecdysozoa</taxon>
        <taxon>Arthropoda</taxon>
        <taxon>Crustacea</taxon>
        <taxon>Multicrustacea</taxon>
        <taxon>Malacostraca</taxon>
        <taxon>Eumalacostraca</taxon>
        <taxon>Peracarida</taxon>
        <taxon>Amphipoda</taxon>
        <taxon>Senticaudata</taxon>
        <taxon>Talitrida</taxon>
        <taxon>Talitroidea</taxon>
        <taxon>Hyalellidae</taxon>
        <taxon>Hyalella</taxon>
    </lineage>
</organism>
<sequence>MIMLPSMNVRHLLSRTIQFQRLTVKMRAGAVLLQQQSYSTSASNPEKEKPRFRAFNSFRTNHGARNALIAERDYCFLDSDRDVPIGARERFRLKRQHELAADVLRLLKEIQFAKEYGGVAGEERREDQRRQHVIQNKLKSKEHMKIDPLSEEIEEKNSYTKSQT</sequence>
<gene>
    <name evidence="3" type="primary">LOC108680752</name>
</gene>
<keyword evidence="3" id="KW-0687">Ribonucleoprotein</keyword>
<reference evidence="3" key="1">
    <citation type="submission" date="2025-08" db="UniProtKB">
        <authorList>
            <consortium name="RefSeq"/>
        </authorList>
    </citation>
    <scope>IDENTIFICATION</scope>
    <source>
        <tissue evidence="3">Whole organism</tissue>
    </source>
</reference>
<dbReference type="GeneID" id="108680752"/>
<feature type="region of interest" description="Disordered" evidence="1">
    <location>
        <begin position="120"/>
        <end position="164"/>
    </location>
</feature>
<dbReference type="KEGG" id="hazt:108680752"/>
<dbReference type="RefSeq" id="XP_018025138.1">
    <property type="nucleotide sequence ID" value="XM_018169649.2"/>
</dbReference>
<dbReference type="GO" id="GO:0032543">
    <property type="term" value="P:mitochondrial translation"/>
    <property type="evidence" value="ECO:0007669"/>
    <property type="project" value="InterPro"/>
</dbReference>
<dbReference type="Pfam" id="PF18699">
    <property type="entry name" value="MRPL52"/>
    <property type="match status" value="1"/>
</dbReference>
<protein>
    <submittedName>
        <fullName evidence="3">39S ribosomal protein L52, mitochondrial</fullName>
    </submittedName>
</protein>
<dbReference type="GO" id="GO:0003735">
    <property type="term" value="F:structural constituent of ribosome"/>
    <property type="evidence" value="ECO:0007669"/>
    <property type="project" value="InterPro"/>
</dbReference>
<dbReference type="OrthoDB" id="10249237at2759"/>
<accession>A0A8B7PG64</accession>
<proteinExistence type="predicted"/>
<evidence type="ECO:0000256" key="1">
    <source>
        <dbReference type="SAM" id="MobiDB-lite"/>
    </source>
</evidence>
<keyword evidence="2" id="KW-1185">Reference proteome</keyword>
<dbReference type="AlphaFoldDB" id="A0A8B7PG64"/>
<feature type="compositionally biased region" description="Basic and acidic residues" evidence="1">
    <location>
        <begin position="139"/>
        <end position="148"/>
    </location>
</feature>
<name>A0A8B7PG64_HYAAZ</name>
<evidence type="ECO:0000313" key="3">
    <source>
        <dbReference type="RefSeq" id="XP_018025138.1"/>
    </source>
</evidence>
<dbReference type="GO" id="GO:0005762">
    <property type="term" value="C:mitochondrial large ribosomal subunit"/>
    <property type="evidence" value="ECO:0007669"/>
    <property type="project" value="InterPro"/>
</dbReference>